<evidence type="ECO:0000256" key="6">
    <source>
        <dbReference type="ARBA" id="ARBA00023049"/>
    </source>
</evidence>
<dbReference type="Gene3D" id="1.10.10.60">
    <property type="entry name" value="Homeodomain-like"/>
    <property type="match status" value="1"/>
</dbReference>
<evidence type="ECO:0000259" key="13">
    <source>
        <dbReference type="PROSITE" id="PS51294"/>
    </source>
</evidence>
<keyword evidence="1" id="KW-0645">Protease</keyword>
<dbReference type="PROSITE" id="PS51293">
    <property type="entry name" value="SANT"/>
    <property type="match status" value="1"/>
</dbReference>
<dbReference type="PANTHER" id="PTHR44042">
    <property type="entry name" value="DUPLICATED HOMEODOMAIN-LIKE SUPERFAMILY PROTEIN-RELATED"/>
    <property type="match status" value="1"/>
</dbReference>
<keyword evidence="2" id="KW-0479">Metal-binding</keyword>
<feature type="domain" description="Myb-like" evidence="11">
    <location>
        <begin position="91"/>
        <end position="141"/>
    </location>
</feature>
<evidence type="ECO:0000256" key="8">
    <source>
        <dbReference type="ARBA" id="ARBA00023163"/>
    </source>
</evidence>
<feature type="region of interest" description="Disordered" evidence="10">
    <location>
        <begin position="33"/>
        <end position="101"/>
    </location>
</feature>
<dbReference type="Proteomes" id="UP000481153">
    <property type="component" value="Unassembled WGS sequence"/>
</dbReference>
<accession>A0A6G0XNE2</accession>
<dbReference type="GO" id="GO:0006508">
    <property type="term" value="P:proteolysis"/>
    <property type="evidence" value="ECO:0007669"/>
    <property type="project" value="UniProtKB-KW"/>
</dbReference>
<keyword evidence="8" id="KW-0804">Transcription</keyword>
<dbReference type="GO" id="GO:0046872">
    <property type="term" value="F:metal ion binding"/>
    <property type="evidence" value="ECO:0007669"/>
    <property type="project" value="UniProtKB-KW"/>
</dbReference>
<dbReference type="InterPro" id="IPR009057">
    <property type="entry name" value="Homeodomain-like_sf"/>
</dbReference>
<dbReference type="GO" id="GO:0003677">
    <property type="term" value="F:DNA binding"/>
    <property type="evidence" value="ECO:0007669"/>
    <property type="project" value="UniProtKB-KW"/>
</dbReference>
<keyword evidence="3" id="KW-0378">Hydrolase</keyword>
<evidence type="ECO:0000256" key="10">
    <source>
        <dbReference type="SAM" id="MobiDB-lite"/>
    </source>
</evidence>
<dbReference type="PROSITE" id="PS50090">
    <property type="entry name" value="MYB_LIKE"/>
    <property type="match status" value="1"/>
</dbReference>
<evidence type="ECO:0000256" key="5">
    <source>
        <dbReference type="ARBA" id="ARBA00023015"/>
    </source>
</evidence>
<dbReference type="PROSITE" id="PS51294">
    <property type="entry name" value="HTH_MYB"/>
    <property type="match status" value="1"/>
</dbReference>
<evidence type="ECO:0000256" key="1">
    <source>
        <dbReference type="ARBA" id="ARBA00022670"/>
    </source>
</evidence>
<dbReference type="InterPro" id="IPR017930">
    <property type="entry name" value="Myb_dom"/>
</dbReference>
<dbReference type="InterPro" id="IPR006447">
    <property type="entry name" value="Myb_dom_plants"/>
</dbReference>
<evidence type="ECO:0000256" key="3">
    <source>
        <dbReference type="ARBA" id="ARBA00022801"/>
    </source>
</evidence>
<evidence type="ECO:0000256" key="4">
    <source>
        <dbReference type="ARBA" id="ARBA00022833"/>
    </source>
</evidence>
<dbReference type="PANTHER" id="PTHR44042:SF67">
    <property type="entry name" value="MYB-LIKE PROTEIN I"/>
    <property type="match status" value="1"/>
</dbReference>
<feature type="compositionally biased region" description="Acidic residues" evidence="10">
    <location>
        <begin position="63"/>
        <end position="83"/>
    </location>
</feature>
<sequence>MNAEEDLGFCTALDTFHVELGVDVCDAFASPKNYHRLESTPPPSPPPEPQLQPCAMMKHETVDQLENDDGDEEDGDDFGEDSSSDSNSSPNEATQTGRWTQKEHELFLEGLRRYGKSWKHIANLVATRTLVQIRTHAQKYLQKQSKAAIRSTTASSYWTHYQHQVDMHHDAIYPHRLPFPPFDCLHTNGIDQLLHDDGDDMSDENSDDNNRHRVNDAMKIVAQLKPIAPSSAFHIIPAHKRRRLWEESQVHPLATYLDPSANPFIGCFPLPPAKTAAALHPLSRAS</sequence>
<dbReference type="SMART" id="SM00717">
    <property type="entry name" value="SANT"/>
    <property type="match status" value="1"/>
</dbReference>
<comment type="caution">
    <text evidence="14">The sequence shown here is derived from an EMBL/GenBank/DDBJ whole genome shotgun (WGS) entry which is preliminary data.</text>
</comment>
<dbReference type="CDD" id="cd00167">
    <property type="entry name" value="SANT"/>
    <property type="match status" value="1"/>
</dbReference>
<keyword evidence="4" id="KW-0862">Zinc</keyword>
<evidence type="ECO:0000313" key="14">
    <source>
        <dbReference type="EMBL" id="KAF0741959.1"/>
    </source>
</evidence>
<reference evidence="14 15" key="1">
    <citation type="submission" date="2019-07" db="EMBL/GenBank/DDBJ databases">
        <title>Genomics analysis of Aphanomyces spp. identifies a new class of oomycete effector associated with host adaptation.</title>
        <authorList>
            <person name="Gaulin E."/>
        </authorList>
    </citation>
    <scope>NUCLEOTIDE SEQUENCE [LARGE SCALE GENOMIC DNA]</scope>
    <source>
        <strain evidence="14 15">ATCC 201684</strain>
    </source>
</reference>
<keyword evidence="7" id="KW-0238">DNA-binding</keyword>
<organism evidence="14 15">
    <name type="scientific">Aphanomyces euteiches</name>
    <dbReference type="NCBI Taxonomy" id="100861"/>
    <lineage>
        <taxon>Eukaryota</taxon>
        <taxon>Sar</taxon>
        <taxon>Stramenopiles</taxon>
        <taxon>Oomycota</taxon>
        <taxon>Saprolegniomycetes</taxon>
        <taxon>Saprolegniales</taxon>
        <taxon>Verrucalvaceae</taxon>
        <taxon>Aphanomyces</taxon>
    </lineage>
</organism>
<feature type="domain" description="HTH myb-type" evidence="13">
    <location>
        <begin position="91"/>
        <end position="145"/>
    </location>
</feature>
<evidence type="ECO:0000259" key="11">
    <source>
        <dbReference type="PROSITE" id="PS50090"/>
    </source>
</evidence>
<feature type="compositionally biased region" description="Pro residues" evidence="10">
    <location>
        <begin position="40"/>
        <end position="50"/>
    </location>
</feature>
<dbReference type="InterPro" id="IPR017884">
    <property type="entry name" value="SANT_dom"/>
</dbReference>
<protein>
    <submittedName>
        <fullName evidence="14">Uncharacterized protein</fullName>
    </submittedName>
</protein>
<keyword evidence="5" id="KW-0805">Transcription regulation</keyword>
<name>A0A6G0XNE2_9STRA</name>
<keyword evidence="6" id="KW-0482">Metalloprotease</keyword>
<evidence type="ECO:0000259" key="12">
    <source>
        <dbReference type="PROSITE" id="PS51293"/>
    </source>
</evidence>
<dbReference type="InterPro" id="IPR001005">
    <property type="entry name" value="SANT/Myb"/>
</dbReference>
<dbReference type="Pfam" id="PF00249">
    <property type="entry name" value="Myb_DNA-binding"/>
    <property type="match status" value="1"/>
</dbReference>
<evidence type="ECO:0000256" key="7">
    <source>
        <dbReference type="ARBA" id="ARBA00023125"/>
    </source>
</evidence>
<gene>
    <name evidence="14" type="ORF">Ae201684_002901</name>
</gene>
<dbReference type="GO" id="GO:0008237">
    <property type="term" value="F:metallopeptidase activity"/>
    <property type="evidence" value="ECO:0007669"/>
    <property type="project" value="UniProtKB-KW"/>
</dbReference>
<keyword evidence="9" id="KW-0539">Nucleus</keyword>
<feature type="domain" description="SANT" evidence="12">
    <location>
        <begin position="94"/>
        <end position="146"/>
    </location>
</feature>
<dbReference type="AlphaFoldDB" id="A0A6G0XNE2"/>
<evidence type="ECO:0000313" key="15">
    <source>
        <dbReference type="Proteomes" id="UP000481153"/>
    </source>
</evidence>
<keyword evidence="15" id="KW-1185">Reference proteome</keyword>
<dbReference type="NCBIfam" id="TIGR01557">
    <property type="entry name" value="myb_SHAQKYF"/>
    <property type="match status" value="1"/>
</dbReference>
<evidence type="ECO:0000256" key="9">
    <source>
        <dbReference type="ARBA" id="ARBA00023242"/>
    </source>
</evidence>
<dbReference type="FunFam" id="1.10.10.60:FF:000151">
    <property type="entry name" value="histone H2A deubiquitinase MYSM1 isoform X2"/>
    <property type="match status" value="1"/>
</dbReference>
<proteinExistence type="predicted"/>
<evidence type="ECO:0000256" key="2">
    <source>
        <dbReference type="ARBA" id="ARBA00022723"/>
    </source>
</evidence>
<dbReference type="VEuPathDB" id="FungiDB:AeMF1_004143"/>
<dbReference type="SUPFAM" id="SSF46689">
    <property type="entry name" value="Homeodomain-like"/>
    <property type="match status" value="1"/>
</dbReference>
<dbReference type="EMBL" id="VJMJ01000032">
    <property type="protein sequence ID" value="KAF0741959.1"/>
    <property type="molecule type" value="Genomic_DNA"/>
</dbReference>